<dbReference type="PATRIC" id="fig|1386089.3.peg.521"/>
<evidence type="ECO:0000256" key="2">
    <source>
        <dbReference type="ARBA" id="ARBA00023054"/>
    </source>
</evidence>
<dbReference type="InterPro" id="IPR050465">
    <property type="entry name" value="UPF0194_transport"/>
</dbReference>
<dbReference type="InterPro" id="IPR058625">
    <property type="entry name" value="MdtA-like_BSH"/>
</dbReference>
<dbReference type="Gene3D" id="2.40.50.100">
    <property type="match status" value="2"/>
</dbReference>
<feature type="domain" description="Multidrug resistance protein MdtA-like barrel-sandwich hybrid" evidence="4">
    <location>
        <begin position="75"/>
        <end position="481"/>
    </location>
</feature>
<sequence length="672" mass="62770">MPEKPRVGRGPLIVGGSLVAVLLGAIAVFSASSSAGSTTAADYRTAAVSRGPVAQLLTLNGTAQLTEQVTAAFPASGVVTAVTVKVGDHVSAGQTLATIDPTGLRANLLAARASLAQDQASLISDQTAPAPAASGGSVASTGSSSSAAAAGSGTARTSASSSRTAPSAGGASSSGPSRTGGTPSASGAQGGSGTAKLSTAAVQGALGAAQLALRAEEQTCAPVTGTPVTAGGSHVTASRGISAGLGGTTFAPVLARKATVPTPTASPGSDPTTAVPGPSPSVTATSTPTPTTGGVAPSGEPTGTPTGTPTPTASPTTPPPVTGGTIPTAEELRACAAAMDSVSRAQKAAGAALSSLATQVVRELKVIMQAAATNVASSGSAGRTTGSGATSGSAALSTARPSGSPATPSAGSSGTNGSGSAGAGTASATRVAADEVAILQDQAAVTQAEADLAGATLKAPIAGTVGQVGLTVGQPAAASQGIVIVGPGAATVTVDIPLADMGLVHAGLSAAVTPAGDVTPVPGTLQSVNLLPASTQSTTPSYPATVLVPNPTRSMSSGSIVTVAITVGQAPDAVRVPVSAVAGLRAGTGDVEVLSGGDARAQAVTVGVVGDGYAQILTGLAAGDRVVLADAAAALPSNQTAGLRGLGGGFGGGVGGRFGGATTGTGAGRAGG</sequence>
<organism evidence="5 6">
    <name type="scientific">Intrasporangium oryzae NRRL B-24470</name>
    <dbReference type="NCBI Taxonomy" id="1386089"/>
    <lineage>
        <taxon>Bacteria</taxon>
        <taxon>Bacillati</taxon>
        <taxon>Actinomycetota</taxon>
        <taxon>Actinomycetes</taxon>
        <taxon>Micrococcales</taxon>
        <taxon>Intrasporangiaceae</taxon>
        <taxon>Intrasporangium</taxon>
    </lineage>
</organism>
<comment type="subcellular location">
    <subcellularLocation>
        <location evidence="1">Cell envelope</location>
    </subcellularLocation>
</comment>
<dbReference type="Pfam" id="PF25917">
    <property type="entry name" value="BSH_RND"/>
    <property type="match status" value="1"/>
</dbReference>
<name>W9GAK5_9MICO</name>
<dbReference type="OrthoDB" id="4871523at2"/>
<dbReference type="AlphaFoldDB" id="W9GAK5"/>
<evidence type="ECO:0000256" key="3">
    <source>
        <dbReference type="SAM" id="MobiDB-lite"/>
    </source>
</evidence>
<feature type="region of interest" description="Disordered" evidence="3">
    <location>
        <begin position="126"/>
        <end position="194"/>
    </location>
</feature>
<evidence type="ECO:0000259" key="4">
    <source>
        <dbReference type="Pfam" id="PF25917"/>
    </source>
</evidence>
<gene>
    <name evidence="5" type="ORF">N865_01650</name>
</gene>
<feature type="region of interest" description="Disordered" evidence="3">
    <location>
        <begin position="374"/>
        <end position="426"/>
    </location>
</feature>
<dbReference type="Proteomes" id="UP000019489">
    <property type="component" value="Unassembled WGS sequence"/>
</dbReference>
<reference evidence="5 6" key="1">
    <citation type="submission" date="2013-08" db="EMBL/GenBank/DDBJ databases">
        <title>Intrasporangium oryzae NRRL B-24470.</title>
        <authorList>
            <person name="Liu H."/>
            <person name="Wang G."/>
        </authorList>
    </citation>
    <scope>NUCLEOTIDE SEQUENCE [LARGE SCALE GENOMIC DNA]</scope>
    <source>
        <strain evidence="5 6">NRRL B-24470</strain>
    </source>
</reference>
<dbReference type="GO" id="GO:0030313">
    <property type="term" value="C:cell envelope"/>
    <property type="evidence" value="ECO:0007669"/>
    <property type="project" value="UniProtKB-SubCell"/>
</dbReference>
<dbReference type="Gene3D" id="2.40.30.170">
    <property type="match status" value="1"/>
</dbReference>
<dbReference type="EMBL" id="AWSA01000004">
    <property type="protein sequence ID" value="EWT03216.1"/>
    <property type="molecule type" value="Genomic_DNA"/>
</dbReference>
<feature type="compositionally biased region" description="Polar residues" evidence="3">
    <location>
        <begin position="261"/>
        <end position="272"/>
    </location>
</feature>
<evidence type="ECO:0000256" key="1">
    <source>
        <dbReference type="ARBA" id="ARBA00004196"/>
    </source>
</evidence>
<evidence type="ECO:0000313" key="5">
    <source>
        <dbReference type="EMBL" id="EWT03216.1"/>
    </source>
</evidence>
<keyword evidence="2" id="KW-0175">Coiled coil</keyword>
<dbReference type="PANTHER" id="PTHR32347:SF23">
    <property type="entry name" value="BLL5650 PROTEIN"/>
    <property type="match status" value="1"/>
</dbReference>
<evidence type="ECO:0000313" key="6">
    <source>
        <dbReference type="Proteomes" id="UP000019489"/>
    </source>
</evidence>
<proteinExistence type="predicted"/>
<keyword evidence="6" id="KW-1185">Reference proteome</keyword>
<dbReference type="RefSeq" id="WP_034801244.1">
    <property type="nucleotide sequence ID" value="NZ_AWSA01000004.1"/>
</dbReference>
<dbReference type="Gene3D" id="2.40.420.20">
    <property type="match status" value="1"/>
</dbReference>
<dbReference type="Gene3D" id="1.10.287.470">
    <property type="entry name" value="Helix hairpin bin"/>
    <property type="match status" value="1"/>
</dbReference>
<dbReference type="PANTHER" id="PTHR32347">
    <property type="entry name" value="EFFLUX SYSTEM COMPONENT YKNX-RELATED"/>
    <property type="match status" value="1"/>
</dbReference>
<accession>W9GAK5</accession>
<feature type="compositionally biased region" description="Low complexity" evidence="3">
    <location>
        <begin position="376"/>
        <end position="413"/>
    </location>
</feature>
<dbReference type="SUPFAM" id="SSF111369">
    <property type="entry name" value="HlyD-like secretion proteins"/>
    <property type="match status" value="2"/>
</dbReference>
<dbReference type="STRING" id="1386089.N865_01650"/>
<comment type="caution">
    <text evidence="5">The sequence shown here is derived from an EMBL/GenBank/DDBJ whole genome shotgun (WGS) entry which is preliminary data.</text>
</comment>
<feature type="compositionally biased region" description="Low complexity" evidence="3">
    <location>
        <begin position="280"/>
        <end position="315"/>
    </location>
</feature>
<feature type="compositionally biased region" description="Low complexity" evidence="3">
    <location>
        <begin position="127"/>
        <end position="187"/>
    </location>
</feature>
<feature type="region of interest" description="Disordered" evidence="3">
    <location>
        <begin position="259"/>
        <end position="326"/>
    </location>
</feature>
<protein>
    <recommendedName>
        <fullName evidence="4">Multidrug resistance protein MdtA-like barrel-sandwich hybrid domain-containing protein</fullName>
    </recommendedName>
</protein>
<dbReference type="eggNOG" id="COG0845">
    <property type="taxonomic scope" value="Bacteria"/>
</dbReference>